<keyword evidence="4" id="KW-1185">Reference proteome</keyword>
<dbReference type="Gene3D" id="3.40.630.30">
    <property type="match status" value="1"/>
</dbReference>
<dbReference type="PANTHER" id="PTHR20916:SF26">
    <property type="entry name" value="CYSTEINE-RICH PROTEIN 2-BINDING PROTEIN"/>
    <property type="match status" value="1"/>
</dbReference>
<dbReference type="InterPro" id="IPR000182">
    <property type="entry name" value="GNAT_dom"/>
</dbReference>
<gene>
    <name evidence="3" type="ORF">CCAP1982_LOCUS6726</name>
</gene>
<organism evidence="3 4">
    <name type="scientific">Ceratitis capitata</name>
    <name type="common">Mediterranean fruit fly</name>
    <name type="synonym">Tephritis capitata</name>
    <dbReference type="NCBI Taxonomy" id="7213"/>
    <lineage>
        <taxon>Eukaryota</taxon>
        <taxon>Metazoa</taxon>
        <taxon>Ecdysozoa</taxon>
        <taxon>Arthropoda</taxon>
        <taxon>Hexapoda</taxon>
        <taxon>Insecta</taxon>
        <taxon>Pterygota</taxon>
        <taxon>Neoptera</taxon>
        <taxon>Endopterygota</taxon>
        <taxon>Diptera</taxon>
        <taxon>Brachycera</taxon>
        <taxon>Muscomorpha</taxon>
        <taxon>Tephritoidea</taxon>
        <taxon>Tephritidae</taxon>
        <taxon>Ceratitis</taxon>
        <taxon>Ceratitis</taxon>
    </lineage>
</organism>
<evidence type="ECO:0000256" key="1">
    <source>
        <dbReference type="SAM" id="MobiDB-lite"/>
    </source>
</evidence>
<evidence type="ECO:0000313" key="4">
    <source>
        <dbReference type="Proteomes" id="UP000606786"/>
    </source>
</evidence>
<dbReference type="OrthoDB" id="4080456at2759"/>
<evidence type="ECO:0000313" key="3">
    <source>
        <dbReference type="EMBL" id="CAD6998112.1"/>
    </source>
</evidence>
<sequence length="822" mass="95442">MHCSCCNHHVAEEDDYMECVECESLVHAKCLRTCRPGDLLGDVFFDFTCADCTNLQNNAPSTSSSAKTTLPREVFIRQRLSWFMIVVLTLYNLSIKSKGLSHHGFFHWRSHIVSFVNKNWDFLMEPGTRRRKNWFGSISGNLSHYSPEFFLSGQETIQKSGWWRLAQPHLTPKIIHKKCMRFSKLKYHQIQFLIKRYFLDEEYSQKRSQMRTDKRLGRDVDSGEEQQENKRVRHTDSDDDLMPIADGCSRTIPYMGRTPKLAKQLNIVDDDIKNLQQQQESLNTVQTSLMDFLAESLANYDLFSSETLIGGDGKHDLLPLLETHNDNLNNLDALETKHNGNSESNKNAEPIADKFKSFYVSENQQQPSEACIEQFIHEDSMQTPSECSNDAEEDDEEYQPRIIQVTNFQQLKQSPIKDQSSSVEDQSVLSRLGQEIKKELTSDAEQSESEEQYNTKNNEDCKVLKGPESEIGAEGNANSLNVCKPSLFTKVPRRNWPWLVEDEDDGTGEQIRSQSKEKKPFNQQGRVSMMSEYEEIEFLQKMRKVFNMEDKLKIEIPAYVRRFYRKLCVREWKREHGKPLFNLDDQINGKSNDPVDEEKTQIIDRYQLISLSSEKANKSFYARICGSIEYEKFESPYSHRILHPFIYRDKEIAPPWLQLMCELQFKVNKKYPYRAPIDFCYVRPNHIAAVNALLQTSFWPGIDMSECLSYPDYSVVALYKKLVVGCGFLVPDVGYNEAYISFMAVRPGWQRCGIGTFMLYHLIQTCMAKDITLHVSASNPAVVLYQKFGFKIEEVILDFYEKYLPIHSKQSRTAFFLRLLRS</sequence>
<dbReference type="SUPFAM" id="SSF55729">
    <property type="entry name" value="Acyl-CoA N-acyltransferases (Nat)"/>
    <property type="match status" value="1"/>
</dbReference>
<feature type="region of interest" description="Disordered" evidence="1">
    <location>
        <begin position="209"/>
        <end position="242"/>
    </location>
</feature>
<reference evidence="3" key="1">
    <citation type="submission" date="2020-11" db="EMBL/GenBank/DDBJ databases">
        <authorList>
            <person name="Whitehead M."/>
        </authorList>
    </citation>
    <scope>NUCLEOTIDE SEQUENCE</scope>
    <source>
        <strain evidence="3">EGII</strain>
    </source>
</reference>
<dbReference type="PANTHER" id="PTHR20916">
    <property type="entry name" value="CYSTEINE AND GLYCINE-RICH PROTEIN 2 BINDING PROTEIN"/>
    <property type="match status" value="1"/>
</dbReference>
<name>A0A811UFY1_CERCA</name>
<dbReference type="FunFam" id="3.40.630.30:FF:000013">
    <property type="entry name" value="cysteine-rich protein 2-binding protein-like"/>
    <property type="match status" value="1"/>
</dbReference>
<feature type="domain" description="N-acetyltransferase" evidence="2">
    <location>
        <begin position="677"/>
        <end position="822"/>
    </location>
</feature>
<dbReference type="GO" id="GO:0004402">
    <property type="term" value="F:histone acetyltransferase activity"/>
    <property type="evidence" value="ECO:0007669"/>
    <property type="project" value="TreeGrafter"/>
</dbReference>
<dbReference type="InterPro" id="IPR016181">
    <property type="entry name" value="Acyl_CoA_acyltransferase"/>
</dbReference>
<dbReference type="CDD" id="cd04301">
    <property type="entry name" value="NAT_SF"/>
    <property type="match status" value="1"/>
</dbReference>
<feature type="region of interest" description="Disordered" evidence="1">
    <location>
        <begin position="501"/>
        <end position="525"/>
    </location>
</feature>
<dbReference type="Proteomes" id="UP000606786">
    <property type="component" value="Unassembled WGS sequence"/>
</dbReference>
<protein>
    <submittedName>
        <fullName evidence="3">(Mediterranean fruit fly) hypothetical protein</fullName>
    </submittedName>
</protein>
<dbReference type="PROSITE" id="PS51186">
    <property type="entry name" value="GNAT"/>
    <property type="match status" value="1"/>
</dbReference>
<dbReference type="Gene3D" id="3.90.980.20">
    <property type="match status" value="1"/>
</dbReference>
<dbReference type="EMBL" id="CAJHJT010000012">
    <property type="protein sequence ID" value="CAD6998112.1"/>
    <property type="molecule type" value="Genomic_DNA"/>
</dbReference>
<feature type="compositionally biased region" description="Basic and acidic residues" evidence="1">
    <location>
        <begin position="209"/>
        <end position="236"/>
    </location>
</feature>
<dbReference type="AlphaFoldDB" id="A0A811UFY1"/>
<accession>A0A811UFY1</accession>
<comment type="caution">
    <text evidence="3">The sequence shown here is derived from an EMBL/GenBank/DDBJ whole genome shotgun (WGS) entry which is preliminary data.</text>
</comment>
<dbReference type="Pfam" id="PF00583">
    <property type="entry name" value="Acetyltransf_1"/>
    <property type="match status" value="1"/>
</dbReference>
<proteinExistence type="predicted"/>
<evidence type="ECO:0000259" key="2">
    <source>
        <dbReference type="PROSITE" id="PS51186"/>
    </source>
</evidence>
<dbReference type="CDD" id="cd15489">
    <property type="entry name" value="PHD_SF"/>
    <property type="match status" value="1"/>
</dbReference>